<evidence type="ECO:0000313" key="2">
    <source>
        <dbReference type="WBParaSite" id="ACAC_0001038301-mRNA-1"/>
    </source>
</evidence>
<dbReference type="AlphaFoldDB" id="A0A0K0DGX9"/>
<evidence type="ECO:0000313" key="1">
    <source>
        <dbReference type="Proteomes" id="UP000035642"/>
    </source>
</evidence>
<organism evidence="1 2">
    <name type="scientific">Angiostrongylus cantonensis</name>
    <name type="common">Rat lungworm</name>
    <dbReference type="NCBI Taxonomy" id="6313"/>
    <lineage>
        <taxon>Eukaryota</taxon>
        <taxon>Metazoa</taxon>
        <taxon>Ecdysozoa</taxon>
        <taxon>Nematoda</taxon>
        <taxon>Chromadorea</taxon>
        <taxon>Rhabditida</taxon>
        <taxon>Rhabditina</taxon>
        <taxon>Rhabditomorpha</taxon>
        <taxon>Strongyloidea</taxon>
        <taxon>Metastrongylidae</taxon>
        <taxon>Angiostrongylus</taxon>
    </lineage>
</organism>
<dbReference type="Proteomes" id="UP000035642">
    <property type="component" value="Unassembled WGS sequence"/>
</dbReference>
<proteinExistence type="predicted"/>
<name>A0A0K0DGX9_ANGCA</name>
<protein>
    <submittedName>
        <fullName evidence="2">MerR-DNA-bind domain-containing protein</fullName>
    </submittedName>
</protein>
<sequence length="95" mass="10820">MASGDFAFLRAVMLRVGLKTVASTNRLPRIQTQRQARQTIYIRKTNEDLCKAIQIIEELERRIGRSTGELAAFKKSLDEIRCDLAATQTTVHEKQ</sequence>
<reference evidence="2" key="2">
    <citation type="submission" date="2016-04" db="UniProtKB">
        <authorList>
            <consortium name="WormBaseParasite"/>
        </authorList>
    </citation>
    <scope>IDENTIFICATION</scope>
</reference>
<reference evidence="1" key="1">
    <citation type="submission" date="2012-09" db="EMBL/GenBank/DDBJ databases">
        <authorList>
            <person name="Martin A.A."/>
        </authorList>
    </citation>
    <scope>NUCLEOTIDE SEQUENCE</scope>
</reference>
<accession>A0A0K0DGX9</accession>
<dbReference type="WBParaSite" id="ACAC_0001038301-mRNA-1">
    <property type="protein sequence ID" value="ACAC_0001038301-mRNA-1"/>
    <property type="gene ID" value="ACAC_0001038301"/>
</dbReference>
<keyword evidence="1" id="KW-1185">Reference proteome</keyword>